<feature type="binding site" evidence="7">
    <location>
        <position position="169"/>
    </location>
    <ligand>
        <name>Zn(2+)</name>
        <dbReference type="ChEBI" id="CHEBI:29105"/>
        <label>2</label>
    </ligand>
</feature>
<dbReference type="InterPro" id="IPR017782">
    <property type="entry name" value="Hydroxyacylglutathione_Hdrlase"/>
</dbReference>
<dbReference type="AlphaFoldDB" id="A0A1G9FEQ5"/>
<evidence type="ECO:0000256" key="6">
    <source>
        <dbReference type="ARBA" id="ARBA00022833"/>
    </source>
</evidence>
<comment type="catalytic activity">
    <reaction evidence="1 7">
        <text>an S-(2-hydroxyacyl)glutathione + H2O = a 2-hydroxy carboxylate + glutathione + H(+)</text>
        <dbReference type="Rhea" id="RHEA:21864"/>
        <dbReference type="ChEBI" id="CHEBI:15377"/>
        <dbReference type="ChEBI" id="CHEBI:15378"/>
        <dbReference type="ChEBI" id="CHEBI:57925"/>
        <dbReference type="ChEBI" id="CHEBI:58896"/>
        <dbReference type="ChEBI" id="CHEBI:71261"/>
        <dbReference type="EC" id="3.1.2.6"/>
    </reaction>
</comment>
<dbReference type="OrthoDB" id="9802248at2"/>
<dbReference type="PANTHER" id="PTHR43705:SF1">
    <property type="entry name" value="HYDROXYACYLGLUTATHIONE HYDROLASE GLOB"/>
    <property type="match status" value="1"/>
</dbReference>
<feature type="domain" description="Metallo-beta-lactamase" evidence="8">
    <location>
        <begin position="12"/>
        <end position="169"/>
    </location>
</feature>
<evidence type="ECO:0000313" key="9">
    <source>
        <dbReference type="EMBL" id="SDK86921.1"/>
    </source>
</evidence>
<evidence type="ECO:0000256" key="4">
    <source>
        <dbReference type="ARBA" id="ARBA00022723"/>
    </source>
</evidence>
<dbReference type="Pfam" id="PF16123">
    <property type="entry name" value="HAGH_C"/>
    <property type="match status" value="1"/>
</dbReference>
<proteinExistence type="inferred from homology"/>
<dbReference type="Gene3D" id="3.60.15.10">
    <property type="entry name" value="Ribonuclease Z/Hydroxyacylglutathione hydrolase-like"/>
    <property type="match status" value="1"/>
</dbReference>
<feature type="binding site" evidence="7">
    <location>
        <position position="111"/>
    </location>
    <ligand>
        <name>Zn(2+)</name>
        <dbReference type="ChEBI" id="CHEBI:29105"/>
        <label>1</label>
    </ligand>
</feature>
<dbReference type="Proteomes" id="UP000199107">
    <property type="component" value="Unassembled WGS sequence"/>
</dbReference>
<dbReference type="RefSeq" id="WP_089656821.1">
    <property type="nucleotide sequence ID" value="NZ_FNGH01000001.1"/>
</dbReference>
<evidence type="ECO:0000256" key="2">
    <source>
        <dbReference type="ARBA" id="ARBA00004963"/>
    </source>
</evidence>
<feature type="binding site" evidence="7">
    <location>
        <position position="131"/>
    </location>
    <ligand>
        <name>Zn(2+)</name>
        <dbReference type="ChEBI" id="CHEBI:29105"/>
        <label>2</label>
    </ligand>
</feature>
<dbReference type="InterPro" id="IPR035680">
    <property type="entry name" value="Clx_II_MBL"/>
</dbReference>
<dbReference type="PIRSF" id="PIRSF005457">
    <property type="entry name" value="Glx"/>
    <property type="match status" value="1"/>
</dbReference>
<evidence type="ECO:0000256" key="3">
    <source>
        <dbReference type="ARBA" id="ARBA00006759"/>
    </source>
</evidence>
<dbReference type="InterPro" id="IPR036866">
    <property type="entry name" value="RibonucZ/Hydroxyglut_hydro"/>
</dbReference>
<feature type="binding site" evidence="7">
    <location>
        <position position="131"/>
    </location>
    <ligand>
        <name>Zn(2+)</name>
        <dbReference type="ChEBI" id="CHEBI:29105"/>
        <label>1</label>
    </ligand>
</feature>
<evidence type="ECO:0000313" key="10">
    <source>
        <dbReference type="Proteomes" id="UP000199107"/>
    </source>
</evidence>
<dbReference type="UniPathway" id="UPA00619">
    <property type="reaction ID" value="UER00676"/>
</dbReference>
<feature type="binding site" evidence="7">
    <location>
        <position position="57"/>
    </location>
    <ligand>
        <name>Zn(2+)</name>
        <dbReference type="ChEBI" id="CHEBI:29105"/>
        <label>1</label>
    </ligand>
</feature>
<feature type="binding site" evidence="7">
    <location>
        <position position="55"/>
    </location>
    <ligand>
        <name>Zn(2+)</name>
        <dbReference type="ChEBI" id="CHEBI:29105"/>
        <label>1</label>
    </ligand>
</feature>
<evidence type="ECO:0000256" key="5">
    <source>
        <dbReference type="ARBA" id="ARBA00022801"/>
    </source>
</evidence>
<keyword evidence="6 7" id="KW-0862">Zinc</keyword>
<dbReference type="SMART" id="SM00849">
    <property type="entry name" value="Lactamase_B"/>
    <property type="match status" value="1"/>
</dbReference>
<dbReference type="Pfam" id="PF00753">
    <property type="entry name" value="Lactamase_B"/>
    <property type="match status" value="1"/>
</dbReference>
<feature type="binding site" evidence="7">
    <location>
        <position position="60"/>
    </location>
    <ligand>
        <name>Zn(2+)</name>
        <dbReference type="ChEBI" id="CHEBI:29105"/>
        <label>2</label>
    </ligand>
</feature>
<dbReference type="GO" id="GO:0019243">
    <property type="term" value="P:methylglyoxal catabolic process to D-lactate via S-lactoyl-glutathione"/>
    <property type="evidence" value="ECO:0007669"/>
    <property type="project" value="UniProtKB-UniRule"/>
</dbReference>
<sequence length="255" mass="27696">MLSVTPIPALSDNYIWLMRQDDSSSIAVVDPGDATPVIELIEREGLTLDTVLITHHHHDHTGGLDELKQRYRPHVYGPHNPSIAGIDTPLADGDQCSVLGRRFEVIATPGHTLDHISYFAAGIPALLLCGDTLFFGGCGRLFEGTPEQMHDSLTRLAELPDDTLVFAAHEYTLANLRFAKAADPGNSRLDAVIAQCQALRDQDRPTLPSHLGTEREINPFLRSGDAALQASAADHGATDSALATFATLRAWKDNF</sequence>
<dbReference type="CDD" id="cd07723">
    <property type="entry name" value="hydroxyacylglutathione_hydrolase_MBL-fold"/>
    <property type="match status" value="1"/>
</dbReference>
<dbReference type="EC" id="3.1.2.6" evidence="7"/>
<comment type="subunit">
    <text evidence="7">Monomer.</text>
</comment>
<dbReference type="STRING" id="48727.SAMN05192555_101390"/>
<evidence type="ECO:0000259" key="8">
    <source>
        <dbReference type="SMART" id="SM00849"/>
    </source>
</evidence>
<protein>
    <recommendedName>
        <fullName evidence="7">Hydroxyacylglutathione hydrolase</fullName>
        <ecNumber evidence="7">3.1.2.6</ecNumber>
    </recommendedName>
    <alternativeName>
        <fullName evidence="7">Glyoxalase II</fullName>
        <shortName evidence="7">Glx II</shortName>
    </alternativeName>
</protein>
<keyword evidence="10" id="KW-1185">Reference proteome</keyword>
<feature type="binding site" evidence="7">
    <location>
        <position position="59"/>
    </location>
    <ligand>
        <name>Zn(2+)</name>
        <dbReference type="ChEBI" id="CHEBI:29105"/>
        <label>2</label>
    </ligand>
</feature>
<keyword evidence="4 7" id="KW-0479">Metal-binding</keyword>
<dbReference type="InterPro" id="IPR032282">
    <property type="entry name" value="HAGH_C"/>
</dbReference>
<accession>A0A1G9FEQ5</accession>
<dbReference type="SUPFAM" id="SSF56281">
    <property type="entry name" value="Metallo-hydrolase/oxidoreductase"/>
    <property type="match status" value="1"/>
</dbReference>
<name>A0A1G9FEQ5_9GAMM</name>
<reference evidence="10" key="1">
    <citation type="submission" date="2016-10" db="EMBL/GenBank/DDBJ databases">
        <authorList>
            <person name="Varghese N."/>
            <person name="Submissions S."/>
        </authorList>
    </citation>
    <scope>NUCLEOTIDE SEQUENCE [LARGE SCALE GENOMIC DNA]</scope>
    <source>
        <strain evidence="10">AAP</strain>
    </source>
</reference>
<evidence type="ECO:0000256" key="1">
    <source>
        <dbReference type="ARBA" id="ARBA00001623"/>
    </source>
</evidence>
<comment type="pathway">
    <text evidence="2 7">Secondary metabolite metabolism; methylglyoxal degradation; (R)-lactate from methylglyoxal: step 2/2.</text>
</comment>
<organism evidence="9 10">
    <name type="scientific">Franzmannia pantelleriensis</name>
    <dbReference type="NCBI Taxonomy" id="48727"/>
    <lineage>
        <taxon>Bacteria</taxon>
        <taxon>Pseudomonadati</taxon>
        <taxon>Pseudomonadota</taxon>
        <taxon>Gammaproteobacteria</taxon>
        <taxon>Oceanospirillales</taxon>
        <taxon>Halomonadaceae</taxon>
        <taxon>Franzmannia</taxon>
    </lineage>
</organism>
<dbReference type="InterPro" id="IPR001279">
    <property type="entry name" value="Metallo-B-lactamas"/>
</dbReference>
<gene>
    <name evidence="7" type="primary">gloB</name>
    <name evidence="9" type="ORF">SAMN05192555_101390</name>
</gene>
<keyword evidence="5 7" id="KW-0378">Hydrolase</keyword>
<comment type="cofactor">
    <cofactor evidence="7">
        <name>Zn(2+)</name>
        <dbReference type="ChEBI" id="CHEBI:29105"/>
    </cofactor>
    <text evidence="7">Binds 2 Zn(2+) ions per subunit.</text>
</comment>
<comment type="function">
    <text evidence="7">Thiolesterase that catalyzes the hydrolysis of S-D-lactoyl-glutathione to form glutathione and D-lactic acid.</text>
</comment>
<dbReference type="GO" id="GO:0046872">
    <property type="term" value="F:metal ion binding"/>
    <property type="evidence" value="ECO:0007669"/>
    <property type="project" value="UniProtKB-KW"/>
</dbReference>
<dbReference type="InterPro" id="IPR050110">
    <property type="entry name" value="Glyoxalase_II_hydrolase"/>
</dbReference>
<dbReference type="NCBIfam" id="TIGR03413">
    <property type="entry name" value="GSH_gloB"/>
    <property type="match status" value="1"/>
</dbReference>
<dbReference type="EMBL" id="FNGH01000001">
    <property type="protein sequence ID" value="SDK86921.1"/>
    <property type="molecule type" value="Genomic_DNA"/>
</dbReference>
<dbReference type="HAMAP" id="MF_01374">
    <property type="entry name" value="Glyoxalase_2"/>
    <property type="match status" value="1"/>
</dbReference>
<dbReference type="GO" id="GO:0004416">
    <property type="term" value="F:hydroxyacylglutathione hydrolase activity"/>
    <property type="evidence" value="ECO:0007669"/>
    <property type="project" value="UniProtKB-UniRule"/>
</dbReference>
<evidence type="ECO:0000256" key="7">
    <source>
        <dbReference type="HAMAP-Rule" id="MF_01374"/>
    </source>
</evidence>
<dbReference type="PANTHER" id="PTHR43705">
    <property type="entry name" value="HYDROXYACYLGLUTATHIONE HYDROLASE"/>
    <property type="match status" value="1"/>
</dbReference>
<comment type="similarity">
    <text evidence="3 7">Belongs to the metallo-beta-lactamase superfamily. Glyoxalase II family.</text>
</comment>